<dbReference type="Gene3D" id="1.10.10.10">
    <property type="entry name" value="Winged helix-like DNA-binding domain superfamily/Winged helix DNA-binding domain"/>
    <property type="match status" value="1"/>
</dbReference>
<dbReference type="CDD" id="cd00090">
    <property type="entry name" value="HTH_ARSR"/>
    <property type="match status" value="1"/>
</dbReference>
<reference evidence="2 3" key="1">
    <citation type="submission" date="2024-09" db="EMBL/GenBank/DDBJ databases">
        <authorList>
            <person name="Sun Q."/>
            <person name="Mori K."/>
        </authorList>
    </citation>
    <scope>NUCLEOTIDE SEQUENCE [LARGE SCALE GENOMIC DNA]</scope>
    <source>
        <strain evidence="2 3">TBRC 0563</strain>
    </source>
</reference>
<dbReference type="InterPro" id="IPR011991">
    <property type="entry name" value="ArsR-like_HTH"/>
</dbReference>
<evidence type="ECO:0000259" key="1">
    <source>
        <dbReference type="Pfam" id="PF12802"/>
    </source>
</evidence>
<comment type="caution">
    <text evidence="2">The sequence shown here is derived from an EMBL/GenBank/DDBJ whole genome shotgun (WGS) entry which is preliminary data.</text>
</comment>
<feature type="domain" description="HTH marR-type" evidence="1">
    <location>
        <begin position="17"/>
        <end position="65"/>
    </location>
</feature>
<accession>A0ABV5Y7S6</accession>
<name>A0ABV5Y7S6_9ACTN</name>
<proteinExistence type="predicted"/>
<dbReference type="Proteomes" id="UP001589627">
    <property type="component" value="Unassembled WGS sequence"/>
</dbReference>
<gene>
    <name evidence="2" type="ORF">ACFFNX_02620</name>
</gene>
<evidence type="ECO:0000313" key="3">
    <source>
        <dbReference type="Proteomes" id="UP001589627"/>
    </source>
</evidence>
<organism evidence="2 3">
    <name type="scientific">Actinoallomurus acaciae</name>
    <dbReference type="NCBI Taxonomy" id="502577"/>
    <lineage>
        <taxon>Bacteria</taxon>
        <taxon>Bacillati</taxon>
        <taxon>Actinomycetota</taxon>
        <taxon>Actinomycetes</taxon>
        <taxon>Streptosporangiales</taxon>
        <taxon>Thermomonosporaceae</taxon>
        <taxon>Actinoallomurus</taxon>
    </lineage>
</organism>
<dbReference type="InterPro" id="IPR036388">
    <property type="entry name" value="WH-like_DNA-bd_sf"/>
</dbReference>
<dbReference type="Pfam" id="PF12802">
    <property type="entry name" value="MarR_2"/>
    <property type="match status" value="1"/>
</dbReference>
<keyword evidence="3" id="KW-1185">Reference proteome</keyword>
<dbReference type="InterPro" id="IPR000835">
    <property type="entry name" value="HTH_MarR-typ"/>
</dbReference>
<sequence>MSQQDTSGARSWTFLTSHARALIAIAHNPHSRLRDIADRIDVTERSAQTIVNDLQEAGYITRTRVGRRNHYSIDPSRPFRHSADADYRIEGLLTVFTSHDSLYRGGDQDTSTDLGT</sequence>
<dbReference type="RefSeq" id="WP_378194413.1">
    <property type="nucleotide sequence ID" value="NZ_JBHLZP010000007.1"/>
</dbReference>
<evidence type="ECO:0000313" key="2">
    <source>
        <dbReference type="EMBL" id="MFB9831080.1"/>
    </source>
</evidence>
<dbReference type="EMBL" id="JBHLZP010000007">
    <property type="protein sequence ID" value="MFB9831080.1"/>
    <property type="molecule type" value="Genomic_DNA"/>
</dbReference>
<dbReference type="InterPro" id="IPR036390">
    <property type="entry name" value="WH_DNA-bd_sf"/>
</dbReference>
<dbReference type="SUPFAM" id="SSF46785">
    <property type="entry name" value="Winged helix' DNA-binding domain"/>
    <property type="match status" value="1"/>
</dbReference>
<protein>
    <submittedName>
        <fullName evidence="2">Helix-turn-helix transcriptional regulator</fullName>
    </submittedName>
</protein>